<comment type="caution">
    <text evidence="8">The sequence shown here is derived from an EMBL/GenBank/DDBJ whole genome shotgun (WGS) entry which is preliminary data.</text>
</comment>
<comment type="subunit">
    <text evidence="6">Homotetramer. Interacts with both DnaA and DnaN, acting as a bridge between these two proteins.</text>
</comment>
<dbReference type="AlphaFoldDB" id="A0A0R1HGU8"/>
<protein>
    <recommendedName>
        <fullName evidence="6">Replication initiation control protein YabA</fullName>
    </recommendedName>
</protein>
<dbReference type="Proteomes" id="UP000051450">
    <property type="component" value="Unassembled WGS sequence"/>
</dbReference>
<dbReference type="EMBL" id="AZDI01000005">
    <property type="protein sequence ID" value="KRK45741.1"/>
    <property type="molecule type" value="Genomic_DNA"/>
</dbReference>
<evidence type="ECO:0000256" key="2">
    <source>
        <dbReference type="ARBA" id="ARBA00022705"/>
    </source>
</evidence>
<evidence type="ECO:0000313" key="8">
    <source>
        <dbReference type="EMBL" id="KRK45741.1"/>
    </source>
</evidence>
<keyword evidence="1 6" id="KW-0963">Cytoplasm</keyword>
<gene>
    <name evidence="6" type="primary">yabA</name>
    <name evidence="8" type="ORF">FC66_GL001200</name>
</gene>
<evidence type="ECO:0000256" key="5">
    <source>
        <dbReference type="ARBA" id="ARBA00022880"/>
    </source>
</evidence>
<keyword evidence="2 6" id="KW-0235">DNA replication</keyword>
<dbReference type="STRING" id="1423719.FC66_GL001200"/>
<feature type="binding site" evidence="6">
    <location>
        <position position="108"/>
    </location>
    <ligand>
        <name>Zn(2+)</name>
        <dbReference type="ChEBI" id="CHEBI:29105"/>
    </ligand>
</feature>
<feature type="binding site" evidence="6">
    <location>
        <position position="105"/>
    </location>
    <ligand>
        <name>Zn(2+)</name>
        <dbReference type="ChEBI" id="CHEBI:29105"/>
    </ligand>
</feature>
<dbReference type="GeneID" id="83548953"/>
<dbReference type="GO" id="GO:0008270">
    <property type="term" value="F:zinc ion binding"/>
    <property type="evidence" value="ECO:0007669"/>
    <property type="project" value="UniProtKB-UniRule"/>
</dbReference>
<organism evidence="8 9">
    <name type="scientific">Dellaglioa algida DSM 15638</name>
    <dbReference type="NCBI Taxonomy" id="1423719"/>
    <lineage>
        <taxon>Bacteria</taxon>
        <taxon>Bacillati</taxon>
        <taxon>Bacillota</taxon>
        <taxon>Bacilli</taxon>
        <taxon>Lactobacillales</taxon>
        <taxon>Lactobacillaceae</taxon>
        <taxon>Dellaglioa</taxon>
    </lineage>
</organism>
<dbReference type="RefSeq" id="WP_057974257.1">
    <property type="nucleotide sequence ID" value="NZ_AZDI01000005.1"/>
</dbReference>
<name>A0A0R1HGU8_9LACO</name>
<dbReference type="GO" id="GO:0006260">
    <property type="term" value="P:DNA replication"/>
    <property type="evidence" value="ECO:0007669"/>
    <property type="project" value="UniProtKB-KW"/>
</dbReference>
<comment type="function">
    <text evidence="6">Involved in control of chromosome replication initiation. Inhibits the cooperative binding of DnaA to the oriC region, thus negatively regulating initiation of chromosome replication. Inhibits the ability of DnaA-ATP to form a helix on DNA; does not disassemble preformed DnaA-DNA helices. Decreases the residence time of DnaA on the chromosome at its binding sites (oriC, replication forks and promoter-binding sites). Tethers DnaA to the replication machinery via the DNA polymerase beta sliding clamp subunit (dnaN). Associates with oriC and other DnaA targets on the chromosome in a DnaA-dependent manner.</text>
</comment>
<dbReference type="GO" id="GO:0043590">
    <property type="term" value="C:bacterial nucleoid"/>
    <property type="evidence" value="ECO:0007669"/>
    <property type="project" value="UniProtKB-UniRule"/>
</dbReference>
<keyword evidence="7" id="KW-0175">Coiled coil</keyword>
<sequence>MDKRQLYDNFIAIEEEMKRMLSSFETIKSDMTGVLENNAELEIENQHLRERLSEIERQTSKDFNESSDANLSKSRQNLEKLYDQGFHVCNIEGMYGSRRVDDEPCAFCLDLIYGEREI</sequence>
<dbReference type="HAMAP" id="MF_01159">
    <property type="entry name" value="YabA"/>
    <property type="match status" value="1"/>
</dbReference>
<feature type="coiled-coil region" evidence="7">
    <location>
        <begin position="31"/>
        <end position="58"/>
    </location>
</feature>
<comment type="similarity">
    <text evidence="6">Belongs to the YabA family.</text>
</comment>
<comment type="cofactor">
    <cofactor evidence="6">
        <name>Zn(2+)</name>
        <dbReference type="ChEBI" id="CHEBI:29105"/>
    </cofactor>
    <text evidence="6">Binds 1 zinc ion per subunit.</text>
</comment>
<evidence type="ECO:0000256" key="7">
    <source>
        <dbReference type="SAM" id="Coils"/>
    </source>
</evidence>
<keyword evidence="9" id="KW-1185">Reference proteome</keyword>
<keyword evidence="3 6" id="KW-0479">Metal-binding</keyword>
<evidence type="ECO:0000256" key="4">
    <source>
        <dbReference type="ARBA" id="ARBA00022833"/>
    </source>
</evidence>
<dbReference type="Pfam" id="PF06156">
    <property type="entry name" value="YabA"/>
    <property type="match status" value="1"/>
</dbReference>
<accession>A0A0R1HGU8</accession>
<evidence type="ECO:0000256" key="6">
    <source>
        <dbReference type="HAMAP-Rule" id="MF_01159"/>
    </source>
</evidence>
<reference evidence="8 9" key="1">
    <citation type="journal article" date="2015" name="Genome Announc.">
        <title>Expanding the biotechnology potential of lactobacilli through comparative genomics of 213 strains and associated genera.</title>
        <authorList>
            <person name="Sun Z."/>
            <person name="Harris H.M."/>
            <person name="McCann A."/>
            <person name="Guo C."/>
            <person name="Argimon S."/>
            <person name="Zhang W."/>
            <person name="Yang X."/>
            <person name="Jeffery I.B."/>
            <person name="Cooney J.C."/>
            <person name="Kagawa T.F."/>
            <person name="Liu W."/>
            <person name="Song Y."/>
            <person name="Salvetti E."/>
            <person name="Wrobel A."/>
            <person name="Rasinkangas P."/>
            <person name="Parkhill J."/>
            <person name="Rea M.C."/>
            <person name="O'Sullivan O."/>
            <person name="Ritari J."/>
            <person name="Douillard F.P."/>
            <person name="Paul Ross R."/>
            <person name="Yang R."/>
            <person name="Briner A.E."/>
            <person name="Felis G.E."/>
            <person name="de Vos W.M."/>
            <person name="Barrangou R."/>
            <person name="Klaenhammer T.R."/>
            <person name="Caufield P.W."/>
            <person name="Cui Y."/>
            <person name="Zhang H."/>
            <person name="O'Toole P.W."/>
        </authorList>
    </citation>
    <scope>NUCLEOTIDE SEQUENCE [LARGE SCALE GENOMIC DNA]</scope>
    <source>
        <strain evidence="8 9">DSM 15638</strain>
    </source>
</reference>
<dbReference type="GO" id="GO:0008156">
    <property type="term" value="P:negative regulation of DNA replication"/>
    <property type="evidence" value="ECO:0007669"/>
    <property type="project" value="UniProtKB-UniRule"/>
</dbReference>
<evidence type="ECO:0000256" key="3">
    <source>
        <dbReference type="ARBA" id="ARBA00022723"/>
    </source>
</evidence>
<feature type="binding site" evidence="6">
    <location>
        <position position="89"/>
    </location>
    <ligand>
        <name>Zn(2+)</name>
        <dbReference type="ChEBI" id="CHEBI:29105"/>
    </ligand>
</feature>
<comment type="subcellular location">
    <subcellularLocation>
        <location evidence="6">Cytoplasm</location>
        <location evidence="6">Nucleoid</location>
    </subcellularLocation>
    <text evidence="6">Localizes in tight foci, which correspond to the replisome at mid-cell throughout the cell cycle.</text>
</comment>
<proteinExistence type="inferred from homology"/>
<dbReference type="PATRIC" id="fig|1423719.4.peg.1221"/>
<dbReference type="OrthoDB" id="2112130at2"/>
<feature type="binding site" evidence="6">
    <location>
        <position position="87"/>
    </location>
    <ligand>
        <name>Zn(2+)</name>
        <dbReference type="ChEBI" id="CHEBI:29105"/>
    </ligand>
</feature>
<evidence type="ECO:0000256" key="1">
    <source>
        <dbReference type="ARBA" id="ARBA00022490"/>
    </source>
</evidence>
<dbReference type="PIRSF" id="PIRSF021439">
    <property type="entry name" value="DUF972"/>
    <property type="match status" value="1"/>
</dbReference>
<keyword evidence="5 6" id="KW-0236">DNA replication inhibitor</keyword>
<evidence type="ECO:0000313" key="9">
    <source>
        <dbReference type="Proteomes" id="UP000051450"/>
    </source>
</evidence>
<dbReference type="InterPro" id="IPR010377">
    <property type="entry name" value="YabA"/>
</dbReference>
<keyword evidence="4 6" id="KW-0862">Zinc</keyword>